<dbReference type="OrthoDB" id="5572844at2759"/>
<accession>A0A1Y2D3K4</accession>
<organism evidence="1 2">
    <name type="scientific">Rhizoclosmatium globosum</name>
    <dbReference type="NCBI Taxonomy" id="329046"/>
    <lineage>
        <taxon>Eukaryota</taxon>
        <taxon>Fungi</taxon>
        <taxon>Fungi incertae sedis</taxon>
        <taxon>Chytridiomycota</taxon>
        <taxon>Chytridiomycota incertae sedis</taxon>
        <taxon>Chytridiomycetes</taxon>
        <taxon>Chytridiales</taxon>
        <taxon>Chytriomycetaceae</taxon>
        <taxon>Rhizoclosmatium</taxon>
    </lineage>
</organism>
<dbReference type="InterPro" id="IPR018608">
    <property type="entry name" value="Gti1/Pac2"/>
</dbReference>
<gene>
    <name evidence="1" type="ORF">BCR33DRAFT_10755</name>
</gene>
<sequence length="52" mass="5792">MARWRDGGTWSASRISGPFLLYREIESTTKKQTSVNMGAGSMVQYLRPNTGP</sequence>
<reference evidence="1 2" key="1">
    <citation type="submission" date="2016-07" db="EMBL/GenBank/DDBJ databases">
        <title>Pervasive Adenine N6-methylation of Active Genes in Fungi.</title>
        <authorList>
            <consortium name="DOE Joint Genome Institute"/>
            <person name="Mondo S.J."/>
            <person name="Dannebaum R.O."/>
            <person name="Kuo R.C."/>
            <person name="Labutti K."/>
            <person name="Haridas S."/>
            <person name="Kuo A."/>
            <person name="Salamov A."/>
            <person name="Ahrendt S.R."/>
            <person name="Lipzen A."/>
            <person name="Sullivan W."/>
            <person name="Andreopoulos W.B."/>
            <person name="Clum A."/>
            <person name="Lindquist E."/>
            <person name="Daum C."/>
            <person name="Ramamoorthy G.K."/>
            <person name="Gryganskyi A."/>
            <person name="Culley D."/>
            <person name="Magnuson J.K."/>
            <person name="James T.Y."/>
            <person name="O'Malley M.A."/>
            <person name="Stajich J.E."/>
            <person name="Spatafora J.W."/>
            <person name="Visel A."/>
            <person name="Grigoriev I.V."/>
        </authorList>
    </citation>
    <scope>NUCLEOTIDE SEQUENCE [LARGE SCALE GENOMIC DNA]</scope>
    <source>
        <strain evidence="1 2">JEL800</strain>
    </source>
</reference>
<evidence type="ECO:0000313" key="1">
    <source>
        <dbReference type="EMBL" id="ORY53878.1"/>
    </source>
</evidence>
<dbReference type="AlphaFoldDB" id="A0A1Y2D3K4"/>
<name>A0A1Y2D3K4_9FUNG</name>
<protein>
    <submittedName>
        <fullName evidence="1">Uncharacterized protein</fullName>
    </submittedName>
</protein>
<evidence type="ECO:0000313" key="2">
    <source>
        <dbReference type="Proteomes" id="UP000193642"/>
    </source>
</evidence>
<comment type="caution">
    <text evidence="1">The sequence shown here is derived from an EMBL/GenBank/DDBJ whole genome shotgun (WGS) entry which is preliminary data.</text>
</comment>
<dbReference type="EMBL" id="MCGO01000001">
    <property type="protein sequence ID" value="ORY53878.1"/>
    <property type="molecule type" value="Genomic_DNA"/>
</dbReference>
<keyword evidence="2" id="KW-1185">Reference proteome</keyword>
<dbReference type="Proteomes" id="UP000193642">
    <property type="component" value="Unassembled WGS sequence"/>
</dbReference>
<dbReference type="Pfam" id="PF09729">
    <property type="entry name" value="Gti1_Pac2"/>
    <property type="match status" value="1"/>
</dbReference>
<proteinExistence type="predicted"/>